<evidence type="ECO:0000256" key="3">
    <source>
        <dbReference type="ARBA" id="ARBA00009347"/>
    </source>
</evidence>
<dbReference type="GO" id="GO:0006631">
    <property type="term" value="P:fatty acid metabolic process"/>
    <property type="evidence" value="ECO:0007669"/>
    <property type="project" value="UniProtKB-ARBA"/>
</dbReference>
<keyword evidence="7" id="KW-0809">Transit peptide</keyword>
<evidence type="ECO:0000256" key="5">
    <source>
        <dbReference type="ARBA" id="ARBA00022630"/>
    </source>
</evidence>
<dbReference type="InterPro" id="IPR009100">
    <property type="entry name" value="AcylCoA_DH/oxidase_NM_dom_sf"/>
</dbReference>
<evidence type="ECO:0000256" key="9">
    <source>
        <dbReference type="ARBA" id="ARBA00023136"/>
    </source>
</evidence>
<evidence type="ECO:0000313" key="17">
    <source>
        <dbReference type="EMBL" id="EIL94302.1"/>
    </source>
</evidence>
<keyword evidence="9" id="KW-0472">Membrane</keyword>
<keyword evidence="5 12" id="KW-0285">Flavoprotein</keyword>
<proteinExistence type="inferred from homology"/>
<keyword evidence="8 12" id="KW-0560">Oxidoreductase</keyword>
<dbReference type="Proteomes" id="UP000003226">
    <property type="component" value="Unassembled WGS sequence"/>
</dbReference>
<keyword evidence="18" id="KW-1185">Reference proteome</keyword>
<dbReference type="GO" id="GO:0003995">
    <property type="term" value="F:acyl-CoA dehydrogenase activity"/>
    <property type="evidence" value="ECO:0007669"/>
    <property type="project" value="InterPro"/>
</dbReference>
<evidence type="ECO:0000256" key="8">
    <source>
        <dbReference type="ARBA" id="ARBA00023002"/>
    </source>
</evidence>
<evidence type="ECO:0000256" key="7">
    <source>
        <dbReference type="ARBA" id="ARBA00022946"/>
    </source>
</evidence>
<comment type="similarity">
    <text evidence="3 12">Belongs to the acyl-CoA dehydrogenase family.</text>
</comment>
<dbReference type="FunFam" id="2.40.110.10:FF:000001">
    <property type="entry name" value="Acyl-CoA dehydrogenase, mitochondrial"/>
    <property type="match status" value="1"/>
</dbReference>
<dbReference type="InterPro" id="IPR006089">
    <property type="entry name" value="Acyl-CoA_DH_CS"/>
</dbReference>
<evidence type="ECO:0000256" key="11">
    <source>
        <dbReference type="ARBA" id="ARBA00049224"/>
    </source>
</evidence>
<evidence type="ECO:0000256" key="6">
    <source>
        <dbReference type="ARBA" id="ARBA00022827"/>
    </source>
</evidence>
<dbReference type="Gene3D" id="2.40.110.10">
    <property type="entry name" value="Butyryl-CoA Dehydrogenase, subunit A, domain 2"/>
    <property type="match status" value="1"/>
</dbReference>
<dbReference type="Pfam" id="PF02771">
    <property type="entry name" value="Acyl-CoA_dh_N"/>
    <property type="match status" value="1"/>
</dbReference>
<evidence type="ECO:0000256" key="10">
    <source>
        <dbReference type="ARBA" id="ARBA00049140"/>
    </source>
</evidence>
<dbReference type="SUPFAM" id="SSF56645">
    <property type="entry name" value="Acyl-CoA dehydrogenase NM domain-like"/>
    <property type="match status" value="1"/>
</dbReference>
<dbReference type="InterPro" id="IPR009075">
    <property type="entry name" value="AcylCo_DH/oxidase_C"/>
</dbReference>
<dbReference type="PROSITE" id="PS00072">
    <property type="entry name" value="ACYL_COA_DH_1"/>
    <property type="match status" value="1"/>
</dbReference>
<dbReference type="InterPro" id="IPR036250">
    <property type="entry name" value="AcylCo_DH-like_C"/>
</dbReference>
<feature type="domain" description="ACAD9/ACADV-like C-terminal" evidence="16">
    <location>
        <begin position="504"/>
        <end position="618"/>
    </location>
</feature>
<accession>I4W4B1</accession>
<dbReference type="GO" id="GO:0050660">
    <property type="term" value="F:flavin adenine dinucleotide binding"/>
    <property type="evidence" value="ECO:0007669"/>
    <property type="project" value="InterPro"/>
</dbReference>
<comment type="subcellular location">
    <subcellularLocation>
        <location evidence="2">Membrane</location>
        <topology evidence="2">Peripheral membrane protein</topology>
    </subcellularLocation>
</comment>
<comment type="catalytic activity">
    <reaction evidence="11">
        <text>octadecanoyl-CoA + oxidized [electron-transfer flavoprotein] + H(+) = (2E)-octadecenoyl-CoA + reduced [electron-transfer flavoprotein]</text>
        <dbReference type="Rhea" id="RHEA:47240"/>
        <dbReference type="Rhea" id="RHEA-COMP:10685"/>
        <dbReference type="Rhea" id="RHEA-COMP:10686"/>
        <dbReference type="ChEBI" id="CHEBI:15378"/>
        <dbReference type="ChEBI" id="CHEBI:57394"/>
        <dbReference type="ChEBI" id="CHEBI:57692"/>
        <dbReference type="ChEBI" id="CHEBI:58307"/>
        <dbReference type="ChEBI" id="CHEBI:71412"/>
    </reaction>
    <physiologicalReaction direction="left-to-right" evidence="11">
        <dbReference type="Rhea" id="RHEA:47241"/>
    </physiologicalReaction>
</comment>
<dbReference type="AlphaFoldDB" id="I4W4B1"/>
<protein>
    <submittedName>
        <fullName evidence="17">Acyl-CoA dehydrogenase</fullName>
    </submittedName>
</protein>
<reference evidence="17 18" key="1">
    <citation type="journal article" date="2012" name="J. Bacteriol.">
        <title>Genome sequences for six rhodanobacter strains, isolated from soils and the terrestrial subsurface, with variable denitrification capabilities.</title>
        <authorList>
            <person name="Kostka J.E."/>
            <person name="Green S.J."/>
            <person name="Rishishwar L."/>
            <person name="Prakash O."/>
            <person name="Katz L.S."/>
            <person name="Marino-Ramirez L."/>
            <person name="Jordan I.K."/>
            <person name="Munk C."/>
            <person name="Ivanova N."/>
            <person name="Mikhailova N."/>
            <person name="Watson D.B."/>
            <person name="Brown S.D."/>
            <person name="Palumbo A.V."/>
            <person name="Brooks S.C."/>
        </authorList>
    </citation>
    <scope>NUCLEOTIDE SEQUENCE [LARGE SCALE GENOMIC DNA]</scope>
    <source>
        <strain evidence="17 18">B39</strain>
    </source>
</reference>
<dbReference type="InterPro" id="IPR013786">
    <property type="entry name" value="AcylCoA_DH/ox_N"/>
</dbReference>
<dbReference type="InterPro" id="IPR049448">
    <property type="entry name" value="ACAD9/ACADV-like_C"/>
</dbReference>
<evidence type="ECO:0000256" key="12">
    <source>
        <dbReference type="RuleBase" id="RU362125"/>
    </source>
</evidence>
<dbReference type="Gene3D" id="1.20.140.10">
    <property type="entry name" value="Butyryl-CoA Dehydrogenase, subunit A, domain 3"/>
    <property type="match status" value="2"/>
</dbReference>
<dbReference type="PANTHER" id="PTHR43884">
    <property type="entry name" value="ACYL-COA DEHYDROGENASE"/>
    <property type="match status" value="1"/>
</dbReference>
<dbReference type="InterPro" id="IPR037069">
    <property type="entry name" value="AcylCoA_DH/ox_N_sf"/>
</dbReference>
<sequence length="624" mass="67612">MHGQHNPPACVIGLRRLAPSPGALQVPECRFSPSPENAVNTPLPATSTLRSEHSVAKQLFLGNILEENLFPYPEIRARDREMLGAMTDAIDQFLADKTAELKQYDRDAEQPAEFIQALREMGLFGLIIPEEFGGLELSNGAYARVLGQTSSHDSSVSLTIGAHSSIGMKGLLLFGSDEQKQRYLPKLATGEMIAAFCLTESGAGSDAASIRTRATRNDDGSWTLSGEKIWITNGGIADFYTVFARTDTPEGKITAFMVEAAWPGVSHGPHEDKMGIRASSTTTVAFADVQVPAQNVLGPVGKGFKVAMSILNSGRTGLGGGAVGGMRTLIRLACAQAKERKQFGQPIAEYGLVREKIAQMTLDCFAAESAVWMVAHLIDAGGSDYSVEAAMSKVFASEAVQRASYEALQIAAGNGFMREFPYEQITRDTRILSIFEGTNEILHLYIALSGLKDVGTGLSELKSAVGEIFNEPIKGFGVLGSYTGRRMREATGYGIDRIAHELSPRLRKVAATYEKYTVELSKSSDQLLRRHGKEATDMQHAQKRLADIAIDLFVGLCVLSRADSLEKKSHPAAAQAVSIAEMFARQARRRMARNVRGLERNEDAAVEQLAGAVLANDGYMWDVI</sequence>
<evidence type="ECO:0000259" key="13">
    <source>
        <dbReference type="Pfam" id="PF00441"/>
    </source>
</evidence>
<dbReference type="GO" id="GO:0016020">
    <property type="term" value="C:membrane"/>
    <property type="evidence" value="ECO:0007669"/>
    <property type="project" value="UniProtKB-SubCell"/>
</dbReference>
<evidence type="ECO:0000256" key="4">
    <source>
        <dbReference type="ARBA" id="ARBA00022553"/>
    </source>
</evidence>
<evidence type="ECO:0000256" key="1">
    <source>
        <dbReference type="ARBA" id="ARBA00001974"/>
    </source>
</evidence>
<dbReference type="PATRIC" id="fig|1163407.3.peg.979"/>
<evidence type="ECO:0000259" key="14">
    <source>
        <dbReference type="Pfam" id="PF02770"/>
    </source>
</evidence>
<dbReference type="Pfam" id="PF00441">
    <property type="entry name" value="Acyl-CoA_dh_1"/>
    <property type="match status" value="1"/>
</dbReference>
<dbReference type="FunFam" id="1.10.540.10:FF:000001">
    <property type="entry name" value="Very long-chain-specific acyl-CoA dehydrogenase, mitochondrial"/>
    <property type="match status" value="1"/>
</dbReference>
<dbReference type="SUPFAM" id="SSF47203">
    <property type="entry name" value="Acyl-CoA dehydrogenase C-terminal domain-like"/>
    <property type="match status" value="1"/>
</dbReference>
<gene>
    <name evidence="17" type="ORF">UU7_04862</name>
</gene>
<organism evidence="17 18">
    <name type="scientific">Rhodanobacter spathiphylli B39</name>
    <dbReference type="NCBI Taxonomy" id="1163407"/>
    <lineage>
        <taxon>Bacteria</taxon>
        <taxon>Pseudomonadati</taxon>
        <taxon>Pseudomonadota</taxon>
        <taxon>Gammaproteobacteria</taxon>
        <taxon>Lysobacterales</taxon>
        <taxon>Rhodanobacteraceae</taxon>
        <taxon>Rhodanobacter</taxon>
    </lineage>
</organism>
<feature type="domain" description="Acyl-CoA dehydrogenase/oxidase N-terminal" evidence="15">
    <location>
        <begin position="85"/>
        <end position="191"/>
    </location>
</feature>
<dbReference type="InterPro" id="IPR046373">
    <property type="entry name" value="Acyl-CoA_Oxase/DH_mid-dom_sf"/>
</dbReference>
<dbReference type="Pfam" id="PF21343">
    <property type="entry name" value="ACAD9-ACADV_C"/>
    <property type="match status" value="1"/>
</dbReference>
<feature type="domain" description="Acyl-CoA oxidase/dehydrogenase middle" evidence="14">
    <location>
        <begin position="195"/>
        <end position="289"/>
    </location>
</feature>
<dbReference type="InterPro" id="IPR006091">
    <property type="entry name" value="Acyl-CoA_Oxase/DH_mid-dom"/>
</dbReference>
<evidence type="ECO:0000259" key="16">
    <source>
        <dbReference type="Pfam" id="PF21343"/>
    </source>
</evidence>
<dbReference type="FunFam" id="1.20.140.10:FF:000008">
    <property type="entry name" value="acyl-CoA dehydrogenase family member 9, mitochondrial"/>
    <property type="match status" value="1"/>
</dbReference>
<dbReference type="STRING" id="1163407.UU7_04862"/>
<dbReference type="EMBL" id="AJXT01000006">
    <property type="protein sequence ID" value="EIL94302.1"/>
    <property type="molecule type" value="Genomic_DNA"/>
</dbReference>
<comment type="caution">
    <text evidence="17">The sequence shown here is derived from an EMBL/GenBank/DDBJ whole genome shotgun (WGS) entry which is preliminary data.</text>
</comment>
<dbReference type="PANTHER" id="PTHR43884:SF9">
    <property type="entry name" value="COMPLEX I ASSEMBLY FACTOR ACAD9, MITOCHONDRIAL"/>
    <property type="match status" value="1"/>
</dbReference>
<keyword evidence="6 12" id="KW-0274">FAD</keyword>
<comment type="cofactor">
    <cofactor evidence="1 12">
        <name>FAD</name>
        <dbReference type="ChEBI" id="CHEBI:57692"/>
    </cofactor>
</comment>
<evidence type="ECO:0000313" key="18">
    <source>
        <dbReference type="Proteomes" id="UP000003226"/>
    </source>
</evidence>
<keyword evidence="4" id="KW-0597">Phosphoprotein</keyword>
<name>I4W4B1_9GAMM</name>
<feature type="domain" description="Acyl-CoA dehydrogenase/oxidase C-terminal" evidence="13">
    <location>
        <begin position="301"/>
        <end position="447"/>
    </location>
</feature>
<dbReference type="Gene3D" id="1.10.540.10">
    <property type="entry name" value="Acyl-CoA dehydrogenase/oxidase, N-terminal domain"/>
    <property type="match status" value="1"/>
</dbReference>
<dbReference type="Pfam" id="PF02770">
    <property type="entry name" value="Acyl-CoA_dh_M"/>
    <property type="match status" value="1"/>
</dbReference>
<dbReference type="eggNOG" id="COG1960">
    <property type="taxonomic scope" value="Bacteria"/>
</dbReference>
<comment type="catalytic activity">
    <reaction evidence="10">
        <text>eicosanoyl-CoA + oxidized [electron-transfer flavoprotein] + H(+) = (2E)-eicosenoyl-CoA + reduced [electron-transfer flavoprotein]</text>
        <dbReference type="Rhea" id="RHEA:47236"/>
        <dbReference type="Rhea" id="RHEA-COMP:10685"/>
        <dbReference type="Rhea" id="RHEA-COMP:10686"/>
        <dbReference type="ChEBI" id="CHEBI:15378"/>
        <dbReference type="ChEBI" id="CHEBI:57380"/>
        <dbReference type="ChEBI" id="CHEBI:57692"/>
        <dbReference type="ChEBI" id="CHEBI:58307"/>
        <dbReference type="ChEBI" id="CHEBI:74691"/>
    </reaction>
    <physiologicalReaction direction="left-to-right" evidence="10">
        <dbReference type="Rhea" id="RHEA:47237"/>
    </physiologicalReaction>
</comment>
<evidence type="ECO:0000256" key="2">
    <source>
        <dbReference type="ARBA" id="ARBA00004170"/>
    </source>
</evidence>
<evidence type="ECO:0000259" key="15">
    <source>
        <dbReference type="Pfam" id="PF02771"/>
    </source>
</evidence>